<sequence>MFLLIGFMFGFSVLLQAQFIIEQITYEIPINHQLLPANKEFVNIADKADYFLELSESKLKDLDASKKVGDIEVYLSTIYLDGENFSLDGVIEGEGKVTMIYNYSEGVFYVVSWGQKEIHEFTNEDIVGFQDNLDGLQNTMLAKMEEEIADLPPEEQAQVRMAMEMEMKREKKLQPTSIKTTAMGREMTKYGRKCKEYLLENNKSSMVVWASEDTMGLTIMVKHMWEKMVQFIPRMNNAKDAGAVWVNGNIPVVVCTLQPNALDGTKMKVKEITKITQAMPSADKFSLPAETVNFKRKTMKELMEQMEE</sequence>
<protein>
    <recommendedName>
        <fullName evidence="3">DUF4412 domain-containing protein</fullName>
    </recommendedName>
</protein>
<proteinExistence type="predicted"/>
<dbReference type="AlphaFoldDB" id="A0A2N3I3I3"/>
<dbReference type="Proteomes" id="UP000233535">
    <property type="component" value="Unassembled WGS sequence"/>
</dbReference>
<gene>
    <name evidence="1" type="ORF">BZG02_03110</name>
</gene>
<accession>A0A2N3I3I3</accession>
<organism evidence="1 2">
    <name type="scientific">Labilibaculum filiforme</name>
    <dbReference type="NCBI Taxonomy" id="1940526"/>
    <lineage>
        <taxon>Bacteria</taxon>
        <taxon>Pseudomonadati</taxon>
        <taxon>Bacteroidota</taxon>
        <taxon>Bacteroidia</taxon>
        <taxon>Marinilabiliales</taxon>
        <taxon>Marinifilaceae</taxon>
        <taxon>Labilibaculum</taxon>
    </lineage>
</organism>
<reference evidence="1 2" key="1">
    <citation type="journal article" date="2017" name="Front. Microbiol.">
        <title>Labilibaculum manganireducens gen. nov., sp. nov. and Labilibaculum filiforme sp. nov., Novel Bacteroidetes Isolated from Subsurface Sediments of the Baltic Sea.</title>
        <authorList>
            <person name="Vandieken V."/>
            <person name="Marshall I.P."/>
            <person name="Niemann H."/>
            <person name="Engelen B."/>
            <person name="Cypionka H."/>
        </authorList>
    </citation>
    <scope>NUCLEOTIDE SEQUENCE [LARGE SCALE GENOMIC DNA]</scope>
    <source>
        <strain evidence="1 2">59.16B</strain>
    </source>
</reference>
<evidence type="ECO:0008006" key="3">
    <source>
        <dbReference type="Google" id="ProtNLM"/>
    </source>
</evidence>
<evidence type="ECO:0000313" key="2">
    <source>
        <dbReference type="Proteomes" id="UP000233535"/>
    </source>
</evidence>
<keyword evidence="2" id="KW-1185">Reference proteome</keyword>
<evidence type="ECO:0000313" key="1">
    <source>
        <dbReference type="EMBL" id="PKQ64856.1"/>
    </source>
</evidence>
<name>A0A2N3I3I3_9BACT</name>
<dbReference type="EMBL" id="MVDD01000002">
    <property type="protein sequence ID" value="PKQ64856.1"/>
    <property type="molecule type" value="Genomic_DNA"/>
</dbReference>
<comment type="caution">
    <text evidence="1">The sequence shown here is derived from an EMBL/GenBank/DDBJ whole genome shotgun (WGS) entry which is preliminary data.</text>
</comment>